<dbReference type="AlphaFoldDB" id="A0A3R8Q2W8"/>
<dbReference type="InterPro" id="IPR016181">
    <property type="entry name" value="Acyl_CoA_acyltransferase"/>
</dbReference>
<sequence>MVTLPPFDIQPVLVGERVILRPLVTTDYDGLYAVASDPEIWAMHPFRDRYKREVFDAFFADAIASQGAFAILDRTTDEIIGSTRFANYDPATAEIEIGWTFFATAYWRTGINRAVKALMLRHIFQFVRIVVFQVGANNFRSRTAVERLGGKLVREHKRDHGGQVHDYTTYHLTYDDTLTGALATALEGASNA</sequence>
<proteinExistence type="predicted"/>
<dbReference type="InterPro" id="IPR000182">
    <property type="entry name" value="GNAT_dom"/>
</dbReference>
<name>A0A3R8Q2W8_9SPHN</name>
<dbReference type="PROSITE" id="PS51186">
    <property type="entry name" value="GNAT"/>
    <property type="match status" value="1"/>
</dbReference>
<dbReference type="EMBL" id="RWJI01000001">
    <property type="protein sequence ID" value="RRQ52073.1"/>
    <property type="molecule type" value="Genomic_DNA"/>
</dbReference>
<dbReference type="Proteomes" id="UP000268553">
    <property type="component" value="Unassembled WGS sequence"/>
</dbReference>
<dbReference type="OrthoDB" id="9801656at2"/>
<feature type="domain" description="N-acetyltransferase" evidence="1">
    <location>
        <begin position="18"/>
        <end position="179"/>
    </location>
</feature>
<comment type="caution">
    <text evidence="2">The sequence shown here is derived from an EMBL/GenBank/DDBJ whole genome shotgun (WGS) entry which is preliminary data.</text>
</comment>
<reference evidence="2 3" key="1">
    <citation type="submission" date="2018-12" db="EMBL/GenBank/DDBJ databases">
        <authorList>
            <person name="Kim S.-J."/>
            <person name="Jung G.-Y."/>
        </authorList>
    </citation>
    <scope>NUCLEOTIDE SEQUENCE [LARGE SCALE GENOMIC DNA]</scope>
    <source>
        <strain evidence="2 3">03SU3-P</strain>
    </source>
</reference>
<evidence type="ECO:0000259" key="1">
    <source>
        <dbReference type="PROSITE" id="PS51186"/>
    </source>
</evidence>
<dbReference type="PANTHER" id="PTHR43610">
    <property type="entry name" value="BLL6696 PROTEIN"/>
    <property type="match status" value="1"/>
</dbReference>
<gene>
    <name evidence="2" type="ORF">D7D48_04160</name>
</gene>
<dbReference type="Pfam" id="PF13302">
    <property type="entry name" value="Acetyltransf_3"/>
    <property type="match status" value="1"/>
</dbReference>
<protein>
    <submittedName>
        <fullName evidence="2">N-acetyltransferase</fullName>
    </submittedName>
</protein>
<keyword evidence="2" id="KW-0808">Transferase</keyword>
<dbReference type="GO" id="GO:0016747">
    <property type="term" value="F:acyltransferase activity, transferring groups other than amino-acyl groups"/>
    <property type="evidence" value="ECO:0007669"/>
    <property type="project" value="InterPro"/>
</dbReference>
<organism evidence="2 3">
    <name type="scientific">Sphingorhabdus wooponensis</name>
    <dbReference type="NCBI Taxonomy" id="940136"/>
    <lineage>
        <taxon>Bacteria</taxon>
        <taxon>Pseudomonadati</taxon>
        <taxon>Pseudomonadota</taxon>
        <taxon>Alphaproteobacteria</taxon>
        <taxon>Sphingomonadales</taxon>
        <taxon>Sphingomonadaceae</taxon>
        <taxon>Sphingorhabdus</taxon>
    </lineage>
</organism>
<keyword evidence="3" id="KW-1185">Reference proteome</keyword>
<dbReference type="PANTHER" id="PTHR43610:SF1">
    <property type="entry name" value="N-ACETYLTRANSFERASE DOMAIN-CONTAINING PROTEIN"/>
    <property type="match status" value="1"/>
</dbReference>
<dbReference type="SUPFAM" id="SSF55729">
    <property type="entry name" value="Acyl-CoA N-acyltransferases (Nat)"/>
    <property type="match status" value="1"/>
</dbReference>
<evidence type="ECO:0000313" key="3">
    <source>
        <dbReference type="Proteomes" id="UP000268553"/>
    </source>
</evidence>
<accession>A0A3R8Q2W8</accession>
<dbReference type="Gene3D" id="3.40.630.30">
    <property type="match status" value="1"/>
</dbReference>
<evidence type="ECO:0000313" key="2">
    <source>
        <dbReference type="EMBL" id="RRQ52073.1"/>
    </source>
</evidence>